<keyword evidence="2" id="KW-0472">Membrane</keyword>
<sequence length="75" mass="8864">MNPNVPPQGYQQAPQQFYQGTNPWSSHPMMWFAGNNQGAAWLMGILWFITWIMIVAVLIALFRWLWRKGEEARRK</sequence>
<comment type="caution">
    <text evidence="3">The sequence shown here is derived from an EMBL/GenBank/DDBJ whole genome shotgun (WGS) entry which is preliminary data.</text>
</comment>
<evidence type="ECO:0000313" key="4">
    <source>
        <dbReference type="Proteomes" id="UP000176740"/>
    </source>
</evidence>
<protein>
    <submittedName>
        <fullName evidence="3">Uncharacterized protein</fullName>
    </submittedName>
</protein>
<evidence type="ECO:0000256" key="2">
    <source>
        <dbReference type="SAM" id="Phobius"/>
    </source>
</evidence>
<feature type="compositionally biased region" description="Low complexity" evidence="1">
    <location>
        <begin position="7"/>
        <end position="20"/>
    </location>
</feature>
<keyword evidence="2" id="KW-0812">Transmembrane</keyword>
<evidence type="ECO:0000313" key="3">
    <source>
        <dbReference type="EMBL" id="OGD98105.1"/>
    </source>
</evidence>
<feature type="region of interest" description="Disordered" evidence="1">
    <location>
        <begin position="1"/>
        <end position="21"/>
    </location>
</feature>
<dbReference type="AlphaFoldDB" id="A0A1F5H227"/>
<reference evidence="3 4" key="1">
    <citation type="journal article" date="2016" name="Nat. Commun.">
        <title>Thousands of microbial genomes shed light on interconnected biogeochemical processes in an aquifer system.</title>
        <authorList>
            <person name="Anantharaman K."/>
            <person name="Brown C.T."/>
            <person name="Hug L.A."/>
            <person name="Sharon I."/>
            <person name="Castelle C.J."/>
            <person name="Probst A.J."/>
            <person name="Thomas B.C."/>
            <person name="Singh A."/>
            <person name="Wilkins M.J."/>
            <person name="Karaoz U."/>
            <person name="Brodie E.L."/>
            <person name="Williams K.H."/>
            <person name="Hubbard S.S."/>
            <person name="Banfield J.F."/>
        </authorList>
    </citation>
    <scope>NUCLEOTIDE SEQUENCE [LARGE SCALE GENOMIC DNA]</scope>
</reference>
<proteinExistence type="predicted"/>
<evidence type="ECO:0000256" key="1">
    <source>
        <dbReference type="SAM" id="MobiDB-lite"/>
    </source>
</evidence>
<name>A0A1F5H227_9BACT</name>
<gene>
    <name evidence="3" type="ORF">A3A49_01330</name>
</gene>
<feature type="transmembrane region" description="Helical" evidence="2">
    <location>
        <begin position="39"/>
        <end position="66"/>
    </location>
</feature>
<organism evidence="3 4">
    <name type="scientific">Candidatus Curtissbacteria bacterium RIFCSPLOWO2_01_FULL_38_11b</name>
    <dbReference type="NCBI Taxonomy" id="1797725"/>
    <lineage>
        <taxon>Bacteria</taxon>
        <taxon>Candidatus Curtissiibacteriota</taxon>
    </lineage>
</organism>
<accession>A0A1F5H227</accession>
<dbReference type="EMBL" id="MFBO01000016">
    <property type="protein sequence ID" value="OGD98105.1"/>
    <property type="molecule type" value="Genomic_DNA"/>
</dbReference>
<keyword evidence="2" id="KW-1133">Transmembrane helix</keyword>
<dbReference type="Proteomes" id="UP000176740">
    <property type="component" value="Unassembled WGS sequence"/>
</dbReference>